<dbReference type="PANTHER" id="PTHR38011">
    <property type="entry name" value="DIHYDROFOLATE REDUCTASE FAMILY PROTEIN (AFU_ORTHOLOGUE AFUA_8G06820)"/>
    <property type="match status" value="1"/>
</dbReference>
<name>A0ABW9RQ77_9BACT</name>
<evidence type="ECO:0000313" key="14">
    <source>
        <dbReference type="EMBL" id="MTI26319.1"/>
    </source>
</evidence>
<organism evidence="14 15">
    <name type="scientific">Fulvivirga kasyanovii</name>
    <dbReference type="NCBI Taxonomy" id="396812"/>
    <lineage>
        <taxon>Bacteria</taxon>
        <taxon>Pseudomonadati</taxon>
        <taxon>Bacteroidota</taxon>
        <taxon>Cytophagia</taxon>
        <taxon>Cytophagales</taxon>
        <taxon>Fulvivirgaceae</taxon>
        <taxon>Fulvivirga</taxon>
    </lineage>
</organism>
<comment type="similarity">
    <text evidence="5 12">In the C-terminal section; belongs to the HTP reductase family.</text>
</comment>
<evidence type="ECO:0000256" key="8">
    <source>
        <dbReference type="ARBA" id="ARBA00022833"/>
    </source>
</evidence>
<keyword evidence="10 12" id="KW-0560">Oxidoreductase</keyword>
<gene>
    <name evidence="14" type="primary">ribD</name>
    <name evidence="14" type="ORF">E1163_15280</name>
</gene>
<dbReference type="InterPro" id="IPR004794">
    <property type="entry name" value="Eubact_RibD"/>
</dbReference>
<dbReference type="PROSITE" id="PS51747">
    <property type="entry name" value="CYT_DCMP_DEAMINASES_2"/>
    <property type="match status" value="1"/>
</dbReference>
<comment type="cofactor">
    <cofactor evidence="12">
        <name>Zn(2+)</name>
        <dbReference type="ChEBI" id="CHEBI:29105"/>
    </cofactor>
    <text evidence="12">Binds 1 zinc ion.</text>
</comment>
<comment type="similarity">
    <text evidence="4 12">In the N-terminal section; belongs to the cytidine and deoxycytidylate deaminase family.</text>
</comment>
<dbReference type="GO" id="GO:0008835">
    <property type="term" value="F:diaminohydroxyphosphoribosylaminopyrimidine deaminase activity"/>
    <property type="evidence" value="ECO:0007669"/>
    <property type="project" value="UniProtKB-EC"/>
</dbReference>
<keyword evidence="7 12" id="KW-0479">Metal-binding</keyword>
<evidence type="ECO:0000256" key="7">
    <source>
        <dbReference type="ARBA" id="ARBA00022723"/>
    </source>
</evidence>
<comment type="catalytic activity">
    <reaction evidence="12">
        <text>2,5-diamino-6-hydroxy-4-(5-phosphoribosylamino)-pyrimidine + H2O + H(+) = 5-amino-6-(5-phospho-D-ribosylamino)uracil + NH4(+)</text>
        <dbReference type="Rhea" id="RHEA:21868"/>
        <dbReference type="ChEBI" id="CHEBI:15377"/>
        <dbReference type="ChEBI" id="CHEBI:15378"/>
        <dbReference type="ChEBI" id="CHEBI:28938"/>
        <dbReference type="ChEBI" id="CHEBI:58453"/>
        <dbReference type="ChEBI" id="CHEBI:58614"/>
        <dbReference type="EC" id="3.5.4.26"/>
    </reaction>
</comment>
<reference evidence="14 15" key="1">
    <citation type="submission" date="2019-02" db="EMBL/GenBank/DDBJ databases">
        <authorList>
            <person name="Goldberg S.R."/>
            <person name="Haltli B.A."/>
            <person name="Correa H."/>
            <person name="Russell K.G."/>
        </authorList>
    </citation>
    <scope>NUCLEOTIDE SEQUENCE [LARGE SCALE GENOMIC DNA]</scope>
    <source>
        <strain evidence="14 15">JCM 16186</strain>
    </source>
</reference>
<evidence type="ECO:0000259" key="13">
    <source>
        <dbReference type="PROSITE" id="PS51747"/>
    </source>
</evidence>
<dbReference type="NCBIfam" id="TIGR00326">
    <property type="entry name" value="eubact_ribD"/>
    <property type="match status" value="1"/>
</dbReference>
<dbReference type="PIRSF" id="PIRSF006769">
    <property type="entry name" value="RibD"/>
    <property type="match status" value="1"/>
</dbReference>
<dbReference type="Proteomes" id="UP000798808">
    <property type="component" value="Unassembled WGS sequence"/>
</dbReference>
<comment type="catalytic activity">
    <reaction evidence="12">
        <text>5-amino-6-(5-phospho-D-ribitylamino)uracil + NADP(+) = 5-amino-6-(5-phospho-D-ribosylamino)uracil + NADPH + H(+)</text>
        <dbReference type="Rhea" id="RHEA:17845"/>
        <dbReference type="ChEBI" id="CHEBI:15378"/>
        <dbReference type="ChEBI" id="CHEBI:57783"/>
        <dbReference type="ChEBI" id="CHEBI:58349"/>
        <dbReference type="ChEBI" id="CHEBI:58421"/>
        <dbReference type="ChEBI" id="CHEBI:58453"/>
        <dbReference type="EC" id="1.1.1.193"/>
    </reaction>
</comment>
<evidence type="ECO:0000256" key="10">
    <source>
        <dbReference type="ARBA" id="ARBA00023002"/>
    </source>
</evidence>
<keyword evidence="6 12" id="KW-0686">Riboflavin biosynthesis</keyword>
<dbReference type="InterPro" id="IPR002734">
    <property type="entry name" value="RibDG_C"/>
</dbReference>
<dbReference type="EMBL" id="SMLW01000575">
    <property type="protein sequence ID" value="MTI26319.1"/>
    <property type="molecule type" value="Genomic_DNA"/>
</dbReference>
<comment type="function">
    <text evidence="1 12">Converts 2,5-diamino-6-(ribosylamino)-4(3h)-pyrimidinone 5'-phosphate into 5-amino-6-(ribosylamino)-2,4(1h,3h)-pyrimidinedione 5'-phosphate.</text>
</comment>
<dbReference type="GO" id="GO:0008703">
    <property type="term" value="F:5-amino-6-(5-phosphoribosylamino)uracil reductase activity"/>
    <property type="evidence" value="ECO:0007669"/>
    <property type="project" value="UniProtKB-EC"/>
</dbReference>
<keyword evidence="8 12" id="KW-0862">Zinc</keyword>
<sequence>MHNDELYIQRAFDLALLGLGSVSPNPLVGCVIVYNGKVIGEGWHKKYGEAHAEVNAIESVADKSLLPESTVYVSLEPCAHFGKTPPCSDLLVKYGVKRVVISNIDTNPLVGGKGIKKLEDAGIKVTTGVLEHEGLEINKRFFTGLKKKRPCIILKWAETADGFVARKNYDSKWISNKTSRKLVHKWRAEEDAIMVGTNTAHYDDPQLNVRDWSGRNPVRVVIDRNLRLSKSLKLFDSTQPTICYNLLTDQEIEGLRYVKLPENNFFEALFFNLYEQGLRSVIVEGGAQLLNLLIEKGMWDEARVFVSQIKFEEGIDAPGISGLVAEELIDTDKLLIYKN</sequence>
<evidence type="ECO:0000256" key="11">
    <source>
        <dbReference type="ARBA" id="ARBA00023268"/>
    </source>
</evidence>
<evidence type="ECO:0000256" key="4">
    <source>
        <dbReference type="ARBA" id="ARBA00005259"/>
    </source>
</evidence>
<comment type="caution">
    <text evidence="14">The sequence shown here is derived from an EMBL/GenBank/DDBJ whole genome shotgun (WGS) entry which is preliminary data.</text>
</comment>
<dbReference type="Gene3D" id="3.40.140.10">
    <property type="entry name" value="Cytidine Deaminase, domain 2"/>
    <property type="match status" value="1"/>
</dbReference>
<dbReference type="InterPro" id="IPR002125">
    <property type="entry name" value="CMP_dCMP_dom"/>
</dbReference>
<dbReference type="Pfam" id="PF01872">
    <property type="entry name" value="RibD_C"/>
    <property type="match status" value="1"/>
</dbReference>
<dbReference type="InterPro" id="IPR024072">
    <property type="entry name" value="DHFR-like_dom_sf"/>
</dbReference>
<dbReference type="InterPro" id="IPR016192">
    <property type="entry name" value="APOBEC/CMP_deaminase_Zn-bd"/>
</dbReference>
<evidence type="ECO:0000256" key="5">
    <source>
        <dbReference type="ARBA" id="ARBA00007417"/>
    </source>
</evidence>
<dbReference type="PANTHER" id="PTHR38011:SF7">
    <property type="entry name" value="2,5-DIAMINO-6-RIBOSYLAMINO-4(3H)-PYRIMIDINONE 5'-PHOSPHATE REDUCTASE"/>
    <property type="match status" value="1"/>
</dbReference>
<dbReference type="InterPro" id="IPR016193">
    <property type="entry name" value="Cytidine_deaminase-like"/>
</dbReference>
<dbReference type="EC" id="3.5.4.26" evidence="12"/>
<evidence type="ECO:0000256" key="12">
    <source>
        <dbReference type="PIRNR" id="PIRNR006769"/>
    </source>
</evidence>
<dbReference type="PROSITE" id="PS00903">
    <property type="entry name" value="CYT_DCMP_DEAMINASES_1"/>
    <property type="match status" value="1"/>
</dbReference>
<dbReference type="SUPFAM" id="SSF53597">
    <property type="entry name" value="Dihydrofolate reductase-like"/>
    <property type="match status" value="1"/>
</dbReference>
<dbReference type="SUPFAM" id="SSF53927">
    <property type="entry name" value="Cytidine deaminase-like"/>
    <property type="match status" value="1"/>
</dbReference>
<keyword evidence="12 14" id="KW-0378">Hydrolase</keyword>
<dbReference type="Pfam" id="PF00383">
    <property type="entry name" value="dCMP_cyt_deam_1"/>
    <property type="match status" value="1"/>
</dbReference>
<evidence type="ECO:0000313" key="15">
    <source>
        <dbReference type="Proteomes" id="UP000798808"/>
    </source>
</evidence>
<evidence type="ECO:0000256" key="2">
    <source>
        <dbReference type="ARBA" id="ARBA00004882"/>
    </source>
</evidence>
<feature type="domain" description="CMP/dCMP-type deaminase" evidence="13">
    <location>
        <begin position="2"/>
        <end position="125"/>
    </location>
</feature>
<keyword evidence="9 12" id="KW-0521">NADP</keyword>
<dbReference type="EC" id="1.1.1.193" evidence="12"/>
<protein>
    <recommendedName>
        <fullName evidence="12">Riboflavin biosynthesis protein RibD</fullName>
    </recommendedName>
    <domain>
        <recommendedName>
            <fullName evidence="12">Diaminohydroxyphosphoribosylaminopyrimidine deaminase</fullName>
            <shortName evidence="12">DRAP deaminase</shortName>
            <ecNumber evidence="12">3.5.4.26</ecNumber>
        </recommendedName>
        <alternativeName>
            <fullName evidence="12">Riboflavin-specific deaminase</fullName>
        </alternativeName>
    </domain>
    <domain>
        <recommendedName>
            <fullName evidence="12">5-amino-6-(5-phosphoribosylamino)uracil reductase</fullName>
            <ecNumber evidence="12">1.1.1.193</ecNumber>
        </recommendedName>
        <alternativeName>
            <fullName evidence="12">HTP reductase</fullName>
        </alternativeName>
    </domain>
</protein>
<comment type="pathway">
    <text evidence="2 12">Cofactor biosynthesis; riboflavin biosynthesis; 5-amino-6-(D-ribitylamino)uracil from GTP: step 2/4.</text>
</comment>
<evidence type="ECO:0000256" key="9">
    <source>
        <dbReference type="ARBA" id="ARBA00022857"/>
    </source>
</evidence>
<dbReference type="InterPro" id="IPR050765">
    <property type="entry name" value="Riboflavin_Biosynth_HTPR"/>
</dbReference>
<keyword evidence="11" id="KW-0511">Multifunctional enzyme</keyword>
<dbReference type="Gene3D" id="3.40.430.10">
    <property type="entry name" value="Dihydrofolate Reductase, subunit A"/>
    <property type="match status" value="1"/>
</dbReference>
<comment type="pathway">
    <text evidence="3 12">Cofactor biosynthesis; riboflavin biosynthesis; 5-amino-6-(D-ribitylamino)uracil from GTP: step 3/4.</text>
</comment>
<evidence type="ECO:0000256" key="6">
    <source>
        <dbReference type="ARBA" id="ARBA00022619"/>
    </source>
</evidence>
<proteinExistence type="inferred from homology"/>
<dbReference type="CDD" id="cd01284">
    <property type="entry name" value="Riboflavin_deaminase-reductase"/>
    <property type="match status" value="1"/>
</dbReference>
<evidence type="ECO:0000256" key="1">
    <source>
        <dbReference type="ARBA" id="ARBA00002151"/>
    </source>
</evidence>
<accession>A0ABW9RQ77</accession>
<keyword evidence="15" id="KW-1185">Reference proteome</keyword>
<evidence type="ECO:0000256" key="3">
    <source>
        <dbReference type="ARBA" id="ARBA00004910"/>
    </source>
</evidence>
<dbReference type="RefSeq" id="WP_155173346.1">
    <property type="nucleotide sequence ID" value="NZ_BAAAFL010000012.1"/>
</dbReference>